<keyword evidence="3" id="KW-1185">Reference proteome</keyword>
<feature type="compositionally biased region" description="Basic and acidic residues" evidence="1">
    <location>
        <begin position="8"/>
        <end position="32"/>
    </location>
</feature>
<evidence type="ECO:0000313" key="3">
    <source>
        <dbReference type="Proteomes" id="UP001500460"/>
    </source>
</evidence>
<proteinExistence type="predicted"/>
<dbReference type="EMBL" id="BAAATK010000004">
    <property type="protein sequence ID" value="GAA2425408.1"/>
    <property type="molecule type" value="Genomic_DNA"/>
</dbReference>
<evidence type="ECO:0008006" key="4">
    <source>
        <dbReference type="Google" id="ProtNLM"/>
    </source>
</evidence>
<protein>
    <recommendedName>
        <fullName evidence="4">Transposase IS4-like domain-containing protein</fullName>
    </recommendedName>
</protein>
<feature type="compositionally biased region" description="Low complexity" evidence="1">
    <location>
        <begin position="102"/>
        <end position="111"/>
    </location>
</feature>
<name>A0ABN3JCL1_9ACTN</name>
<sequence length="111" mass="12400">MSKLPTPDNDRRHPTVEDGHTQSRQRPDRVVTDKGYSVRSFRAYLHSRGTRATVPNASTDRRDGHGDANGHAASPGPLPPSQRRRTLLPSAQAMARHRHPLRYAARLPLLP</sequence>
<feature type="region of interest" description="Disordered" evidence="1">
    <location>
        <begin position="1"/>
        <end position="111"/>
    </location>
</feature>
<gene>
    <name evidence="2" type="ORF">GCM10010421_10150</name>
</gene>
<feature type="compositionally biased region" description="Basic and acidic residues" evidence="1">
    <location>
        <begin position="59"/>
        <end position="68"/>
    </location>
</feature>
<reference evidence="2 3" key="1">
    <citation type="journal article" date="2019" name="Int. J. Syst. Evol. Microbiol.">
        <title>The Global Catalogue of Microorganisms (GCM) 10K type strain sequencing project: providing services to taxonomists for standard genome sequencing and annotation.</title>
        <authorList>
            <consortium name="The Broad Institute Genomics Platform"/>
            <consortium name="The Broad Institute Genome Sequencing Center for Infectious Disease"/>
            <person name="Wu L."/>
            <person name="Ma J."/>
        </authorList>
    </citation>
    <scope>NUCLEOTIDE SEQUENCE [LARGE SCALE GENOMIC DNA]</scope>
    <source>
        <strain evidence="2 3">JCM 6922</strain>
    </source>
</reference>
<evidence type="ECO:0000256" key="1">
    <source>
        <dbReference type="SAM" id="MobiDB-lite"/>
    </source>
</evidence>
<dbReference type="Proteomes" id="UP001500460">
    <property type="component" value="Unassembled WGS sequence"/>
</dbReference>
<evidence type="ECO:0000313" key="2">
    <source>
        <dbReference type="EMBL" id="GAA2425408.1"/>
    </source>
</evidence>
<organism evidence="2 3">
    <name type="scientific">Streptomyces glaucus</name>
    <dbReference type="NCBI Taxonomy" id="284029"/>
    <lineage>
        <taxon>Bacteria</taxon>
        <taxon>Bacillati</taxon>
        <taxon>Actinomycetota</taxon>
        <taxon>Actinomycetes</taxon>
        <taxon>Kitasatosporales</taxon>
        <taxon>Streptomycetaceae</taxon>
        <taxon>Streptomyces</taxon>
    </lineage>
</organism>
<comment type="caution">
    <text evidence="2">The sequence shown here is derived from an EMBL/GenBank/DDBJ whole genome shotgun (WGS) entry which is preliminary data.</text>
</comment>
<accession>A0ABN3JCL1</accession>